<gene>
    <name evidence="1" type="ORF">D910_12646</name>
</gene>
<accession>U4UQL0</accession>
<protein>
    <recommendedName>
        <fullName evidence="3">Methuselah N-terminal domain-containing protein</fullName>
    </recommendedName>
</protein>
<evidence type="ECO:0000313" key="1">
    <source>
        <dbReference type="EMBL" id="ERL95382.1"/>
    </source>
</evidence>
<dbReference type="STRING" id="77166.U4UQL0"/>
<proteinExistence type="predicted"/>
<reference evidence="1 2" key="1">
    <citation type="journal article" date="2013" name="Genome Biol.">
        <title>Draft genome of the mountain pine beetle, Dendroctonus ponderosae Hopkins, a major forest pest.</title>
        <authorList>
            <person name="Keeling C.I."/>
            <person name="Yuen M.M."/>
            <person name="Liao N.Y."/>
            <person name="Docking T.R."/>
            <person name="Chan S.K."/>
            <person name="Taylor G.A."/>
            <person name="Palmquist D.L."/>
            <person name="Jackman S.D."/>
            <person name="Nguyen A."/>
            <person name="Li M."/>
            <person name="Henderson H."/>
            <person name="Janes J.K."/>
            <person name="Zhao Y."/>
            <person name="Pandoh P."/>
            <person name="Moore R."/>
            <person name="Sperling F.A."/>
            <person name="Huber D.P."/>
            <person name="Birol I."/>
            <person name="Jones S.J."/>
            <person name="Bohlmann J."/>
        </authorList>
    </citation>
    <scope>NUCLEOTIDE SEQUENCE</scope>
</reference>
<name>U4UQL0_DENPD</name>
<dbReference type="Proteomes" id="UP000030742">
    <property type="component" value="Unassembled WGS sequence"/>
</dbReference>
<dbReference type="OrthoDB" id="6134459at2759"/>
<dbReference type="AlphaFoldDB" id="U4UQL0"/>
<evidence type="ECO:0000313" key="2">
    <source>
        <dbReference type="Proteomes" id="UP000030742"/>
    </source>
</evidence>
<evidence type="ECO:0008006" key="3">
    <source>
        <dbReference type="Google" id="ProtNLM"/>
    </source>
</evidence>
<dbReference type="EMBL" id="KB632426">
    <property type="protein sequence ID" value="ERL95382.1"/>
    <property type="molecule type" value="Genomic_DNA"/>
</dbReference>
<sequence length="224" mass="25936">MNIGDEYLFLGQRISFNKDSQRAENSRRILFEWQHMENIVMSQCVLPTLTYAAETWRLNEGTMDRLRIAQRKMERKMLGILLQYQKTNERIGQNTKVIVVPERVTRLKWKLAGQDIKSHTSTSNLGNISVEDYCTDRTEDGTELVRICTSDFQICKFAQCVHKCCPDGFSFVNGSHCHPTFIHGLDLNFSESIQRNVLANERFSRKLFLQHLSGNNSSSSRMFT</sequence>
<organism evidence="1 2">
    <name type="scientific">Dendroctonus ponderosae</name>
    <name type="common">Mountain pine beetle</name>
    <dbReference type="NCBI Taxonomy" id="77166"/>
    <lineage>
        <taxon>Eukaryota</taxon>
        <taxon>Metazoa</taxon>
        <taxon>Ecdysozoa</taxon>
        <taxon>Arthropoda</taxon>
        <taxon>Hexapoda</taxon>
        <taxon>Insecta</taxon>
        <taxon>Pterygota</taxon>
        <taxon>Neoptera</taxon>
        <taxon>Endopterygota</taxon>
        <taxon>Coleoptera</taxon>
        <taxon>Polyphaga</taxon>
        <taxon>Cucujiformia</taxon>
        <taxon>Curculionidae</taxon>
        <taxon>Scolytinae</taxon>
        <taxon>Dendroctonus</taxon>
    </lineage>
</organism>